<evidence type="ECO:0000313" key="2">
    <source>
        <dbReference type="Proteomes" id="UP000613030"/>
    </source>
</evidence>
<accession>A0ABS1KNQ7</accession>
<protein>
    <submittedName>
        <fullName evidence="1">DUF664 domain-containing protein</fullName>
    </submittedName>
</protein>
<dbReference type="EMBL" id="JAERRB010000002">
    <property type="protein sequence ID" value="MBL0741061.1"/>
    <property type="molecule type" value="Genomic_DNA"/>
</dbReference>
<name>A0ABS1KNQ7_9BACT</name>
<dbReference type="RefSeq" id="WP_202008423.1">
    <property type="nucleotide sequence ID" value="NZ_JAERRB010000002.1"/>
</dbReference>
<comment type="caution">
    <text evidence="1">The sequence shown here is derived from an EMBL/GenBank/DDBJ whole genome shotgun (WGS) entry which is preliminary data.</text>
</comment>
<gene>
    <name evidence="1" type="ORF">JI741_07505</name>
</gene>
<dbReference type="Proteomes" id="UP000613030">
    <property type="component" value="Unassembled WGS sequence"/>
</dbReference>
<dbReference type="Gene3D" id="1.20.120.450">
    <property type="entry name" value="dinb family like domain"/>
    <property type="match status" value="1"/>
</dbReference>
<proteinExistence type="predicted"/>
<keyword evidence="2" id="KW-1185">Reference proteome</keyword>
<evidence type="ECO:0000313" key="1">
    <source>
        <dbReference type="EMBL" id="MBL0741061.1"/>
    </source>
</evidence>
<dbReference type="SUPFAM" id="SSF109854">
    <property type="entry name" value="DinB/YfiT-like putative metalloenzymes"/>
    <property type="match status" value="1"/>
</dbReference>
<reference evidence="1 2" key="1">
    <citation type="submission" date="2021-01" db="EMBL/GenBank/DDBJ databases">
        <title>Chryseolinea sp. Jin1 Genome sequencing and assembly.</title>
        <authorList>
            <person name="Kim I."/>
        </authorList>
    </citation>
    <scope>NUCLEOTIDE SEQUENCE [LARGE SCALE GENOMIC DNA]</scope>
    <source>
        <strain evidence="1 2">Jin1</strain>
    </source>
</reference>
<dbReference type="InterPro" id="IPR034660">
    <property type="entry name" value="DinB/YfiT-like"/>
</dbReference>
<organism evidence="1 2">
    <name type="scientific">Chryseolinea lacunae</name>
    <dbReference type="NCBI Taxonomy" id="2801331"/>
    <lineage>
        <taxon>Bacteria</taxon>
        <taxon>Pseudomonadati</taxon>
        <taxon>Bacteroidota</taxon>
        <taxon>Cytophagia</taxon>
        <taxon>Cytophagales</taxon>
        <taxon>Fulvivirgaceae</taxon>
        <taxon>Chryseolinea</taxon>
    </lineage>
</organism>
<sequence length="173" mass="20197">MTPPDTLCETRFETLLMLLETSKENISQRVSELANDQLDFFPDDWTPSIGTLLRHMIATEDYYRVLTFENRKFNTEEGTYWNGSLSGQLLTRRIKGNPFDYYATLWADVRNKTSTAFIGVNDKWTTETGREEQDALFFAWYHILEDHLCHFGQIKSIISKLKRQTPIISDELA</sequence>